<keyword evidence="7" id="KW-0057">Aromatic amino acid biosynthesis</keyword>
<dbReference type="GO" id="GO:0000162">
    <property type="term" value="P:L-tryptophan biosynthetic process"/>
    <property type="evidence" value="ECO:0007669"/>
    <property type="project" value="UniProtKB-UniPathway"/>
</dbReference>
<dbReference type="SUPFAM" id="SSF51366">
    <property type="entry name" value="Ribulose-phoshate binding barrel"/>
    <property type="match status" value="1"/>
</dbReference>
<feature type="non-terminal residue" evidence="10">
    <location>
        <position position="1"/>
    </location>
</feature>
<keyword evidence="11" id="KW-1185">Reference proteome</keyword>
<reference evidence="10 11" key="1">
    <citation type="journal article" date="2004" name="Science">
        <title>The genome of the diatom Thalassiosira pseudonana: ecology, evolution, and metabolism.</title>
        <authorList>
            <person name="Armbrust E.V."/>
            <person name="Berges J.A."/>
            <person name="Bowler C."/>
            <person name="Green B.R."/>
            <person name="Martinez D."/>
            <person name="Putnam N.H."/>
            <person name="Zhou S."/>
            <person name="Allen A.E."/>
            <person name="Apt K.E."/>
            <person name="Bechner M."/>
            <person name="Brzezinski M.A."/>
            <person name="Chaal B.K."/>
            <person name="Chiovitti A."/>
            <person name="Davis A.K."/>
            <person name="Demarest M.S."/>
            <person name="Detter J.C."/>
            <person name="Glavina T."/>
            <person name="Goodstein D."/>
            <person name="Hadi M.Z."/>
            <person name="Hellsten U."/>
            <person name="Hildebrand M."/>
            <person name="Jenkins B.D."/>
            <person name="Jurka J."/>
            <person name="Kapitonov V.V."/>
            <person name="Kroger N."/>
            <person name="Lau W.W."/>
            <person name="Lane T.W."/>
            <person name="Larimer F.W."/>
            <person name="Lippmeier J.C."/>
            <person name="Lucas S."/>
            <person name="Medina M."/>
            <person name="Montsant A."/>
            <person name="Obornik M."/>
            <person name="Parker M.S."/>
            <person name="Palenik B."/>
            <person name="Pazour G.J."/>
            <person name="Richardson P.M."/>
            <person name="Rynearson T.A."/>
            <person name="Saito M.A."/>
            <person name="Schwartz D.C."/>
            <person name="Thamatrakoln K."/>
            <person name="Valentin K."/>
            <person name="Vardi A."/>
            <person name="Wilkerson F.P."/>
            <person name="Rokhsar D.S."/>
        </authorList>
    </citation>
    <scope>NUCLEOTIDE SEQUENCE [LARGE SCALE GENOMIC DNA]</scope>
    <source>
        <strain evidence="10 11">CCMP1335</strain>
    </source>
</reference>
<dbReference type="STRING" id="35128.B8CDU7"/>
<dbReference type="KEGG" id="tps:THAPSDRAFT_264407"/>
<dbReference type="OMA" id="KPRDWIS"/>
<name>B8CDU7_THAPS</name>
<evidence type="ECO:0000256" key="5">
    <source>
        <dbReference type="ARBA" id="ARBA00022793"/>
    </source>
</evidence>
<dbReference type="eggNOG" id="KOG4201">
    <property type="taxonomic scope" value="Eukaryota"/>
</dbReference>
<dbReference type="GO" id="GO:0004425">
    <property type="term" value="F:indole-3-glycerol-phosphate synthase activity"/>
    <property type="evidence" value="ECO:0007669"/>
    <property type="project" value="UniProtKB-EC"/>
</dbReference>
<feature type="domain" description="Indole-3-glycerol phosphate synthase" evidence="9">
    <location>
        <begin position="20"/>
        <end position="239"/>
    </location>
</feature>
<protein>
    <recommendedName>
        <fullName evidence="3">indole-3-glycerol-phosphate synthase</fullName>
        <ecNumber evidence="3">4.1.1.48</ecNumber>
    </recommendedName>
</protein>
<dbReference type="EMBL" id="CM000651">
    <property type="protein sequence ID" value="EED88156.1"/>
    <property type="molecule type" value="Genomic_DNA"/>
</dbReference>
<accession>B8CDU7</accession>
<evidence type="ECO:0000313" key="11">
    <source>
        <dbReference type="Proteomes" id="UP000001449"/>
    </source>
</evidence>
<dbReference type="InParanoid" id="B8CDU7"/>
<proteinExistence type="predicted"/>
<dbReference type="PaxDb" id="35128-Thaps264407"/>
<dbReference type="PANTHER" id="PTHR22854">
    <property type="entry name" value="TRYPTOPHAN BIOSYNTHESIS PROTEIN"/>
    <property type="match status" value="1"/>
</dbReference>
<keyword evidence="5" id="KW-0210">Decarboxylase</keyword>
<dbReference type="InterPro" id="IPR013785">
    <property type="entry name" value="Aldolase_TIM"/>
</dbReference>
<evidence type="ECO:0000256" key="4">
    <source>
        <dbReference type="ARBA" id="ARBA00022605"/>
    </source>
</evidence>
<gene>
    <name evidence="10" type="ORF">THAPSDRAFT_264407</name>
</gene>
<dbReference type="Pfam" id="PF00218">
    <property type="entry name" value="IGPS"/>
    <property type="match status" value="1"/>
</dbReference>
<evidence type="ECO:0000256" key="3">
    <source>
        <dbReference type="ARBA" id="ARBA00012362"/>
    </source>
</evidence>
<evidence type="ECO:0000256" key="6">
    <source>
        <dbReference type="ARBA" id="ARBA00022822"/>
    </source>
</evidence>
<dbReference type="InterPro" id="IPR045186">
    <property type="entry name" value="Indole-3-glycerol_P_synth"/>
</dbReference>
<comment type="catalytic activity">
    <reaction evidence="1">
        <text>1-(2-carboxyphenylamino)-1-deoxy-D-ribulose 5-phosphate + H(+) = (1S,2R)-1-C-(indol-3-yl)glycerol 3-phosphate + CO2 + H2O</text>
        <dbReference type="Rhea" id="RHEA:23476"/>
        <dbReference type="ChEBI" id="CHEBI:15377"/>
        <dbReference type="ChEBI" id="CHEBI:15378"/>
        <dbReference type="ChEBI" id="CHEBI:16526"/>
        <dbReference type="ChEBI" id="CHEBI:58613"/>
        <dbReference type="ChEBI" id="CHEBI:58866"/>
        <dbReference type="EC" id="4.1.1.48"/>
    </reaction>
</comment>
<dbReference type="AlphaFoldDB" id="B8CDU7"/>
<dbReference type="RefSeq" id="XP_002294322.1">
    <property type="nucleotide sequence ID" value="XM_002294286.1"/>
</dbReference>
<dbReference type="HOGENOM" id="CLU_1158999_0_0_1"/>
<dbReference type="UniPathway" id="UPA00035">
    <property type="reaction ID" value="UER00043"/>
</dbReference>
<organism evidence="10 11">
    <name type="scientific">Thalassiosira pseudonana</name>
    <name type="common">Marine diatom</name>
    <name type="synonym">Cyclotella nana</name>
    <dbReference type="NCBI Taxonomy" id="35128"/>
    <lineage>
        <taxon>Eukaryota</taxon>
        <taxon>Sar</taxon>
        <taxon>Stramenopiles</taxon>
        <taxon>Ochrophyta</taxon>
        <taxon>Bacillariophyta</taxon>
        <taxon>Coscinodiscophyceae</taxon>
        <taxon>Thalassiosirophycidae</taxon>
        <taxon>Thalassiosirales</taxon>
        <taxon>Thalassiosiraceae</taxon>
        <taxon>Thalassiosira</taxon>
    </lineage>
</organism>
<feature type="non-terminal residue" evidence="10">
    <location>
        <position position="240"/>
    </location>
</feature>
<sequence length="240" mass="25836">VSAVEWSVAEKMAKPTSALEGYMWEKETQVDRLRERISLALLMSQCKAAMVDPAKPKPRDWISPVKQAGAEGKFVIIPECKRMEPTSGSLRKRYDIPKLVKQLLSAGAPAISVNSDGVLFGGSMEDITIAREALNSAAVSESLDSGDGVVSPPVLASDLLLYPYQLYKLRLAGADAVTMVVGALESKDLLYLTKIASTINLQVIASVTSEVQIDMLSKLGAGSISALVVSNRDLETFDFD</sequence>
<evidence type="ECO:0000256" key="1">
    <source>
        <dbReference type="ARBA" id="ARBA00001633"/>
    </source>
</evidence>
<dbReference type="GeneID" id="7450328"/>
<reference evidence="10 11" key="2">
    <citation type="journal article" date="2008" name="Nature">
        <title>The Phaeodactylum genome reveals the evolutionary history of diatom genomes.</title>
        <authorList>
            <person name="Bowler C."/>
            <person name="Allen A.E."/>
            <person name="Badger J.H."/>
            <person name="Grimwood J."/>
            <person name="Jabbari K."/>
            <person name="Kuo A."/>
            <person name="Maheswari U."/>
            <person name="Martens C."/>
            <person name="Maumus F."/>
            <person name="Otillar R.P."/>
            <person name="Rayko E."/>
            <person name="Salamov A."/>
            <person name="Vandepoele K."/>
            <person name="Beszteri B."/>
            <person name="Gruber A."/>
            <person name="Heijde M."/>
            <person name="Katinka M."/>
            <person name="Mock T."/>
            <person name="Valentin K."/>
            <person name="Verret F."/>
            <person name="Berges J.A."/>
            <person name="Brownlee C."/>
            <person name="Cadoret J.P."/>
            <person name="Chiovitti A."/>
            <person name="Choi C.J."/>
            <person name="Coesel S."/>
            <person name="De Martino A."/>
            <person name="Detter J.C."/>
            <person name="Durkin C."/>
            <person name="Falciatore A."/>
            <person name="Fournet J."/>
            <person name="Haruta M."/>
            <person name="Huysman M.J."/>
            <person name="Jenkins B.D."/>
            <person name="Jiroutova K."/>
            <person name="Jorgensen R.E."/>
            <person name="Joubert Y."/>
            <person name="Kaplan A."/>
            <person name="Kroger N."/>
            <person name="Kroth P.G."/>
            <person name="La Roche J."/>
            <person name="Lindquist E."/>
            <person name="Lommer M."/>
            <person name="Martin-Jezequel V."/>
            <person name="Lopez P.J."/>
            <person name="Lucas S."/>
            <person name="Mangogna M."/>
            <person name="McGinnis K."/>
            <person name="Medlin L.K."/>
            <person name="Montsant A."/>
            <person name="Oudot-Le Secq M.P."/>
            <person name="Napoli C."/>
            <person name="Obornik M."/>
            <person name="Parker M.S."/>
            <person name="Petit J.L."/>
            <person name="Porcel B.M."/>
            <person name="Poulsen N."/>
            <person name="Robison M."/>
            <person name="Rychlewski L."/>
            <person name="Rynearson T.A."/>
            <person name="Schmutz J."/>
            <person name="Shapiro H."/>
            <person name="Siaut M."/>
            <person name="Stanley M."/>
            <person name="Sussman M.R."/>
            <person name="Taylor A.R."/>
            <person name="Vardi A."/>
            <person name="von Dassow P."/>
            <person name="Vyverman W."/>
            <person name="Willis A."/>
            <person name="Wyrwicz L.S."/>
            <person name="Rokhsar D.S."/>
            <person name="Weissenbach J."/>
            <person name="Armbrust E.V."/>
            <person name="Green B.R."/>
            <person name="Van de Peer Y."/>
            <person name="Grigoriev I.V."/>
        </authorList>
    </citation>
    <scope>NUCLEOTIDE SEQUENCE [LARGE SCALE GENOMIC DNA]</scope>
    <source>
        <strain evidence="10 11">CCMP1335</strain>
    </source>
</reference>
<dbReference type="InterPro" id="IPR011060">
    <property type="entry name" value="RibuloseP-bd_barrel"/>
</dbReference>
<dbReference type="PANTHER" id="PTHR22854:SF2">
    <property type="entry name" value="INDOLE-3-GLYCEROL-PHOSPHATE SYNTHASE"/>
    <property type="match status" value="1"/>
</dbReference>
<keyword evidence="8" id="KW-0456">Lyase</keyword>
<dbReference type="Gene3D" id="3.20.20.70">
    <property type="entry name" value="Aldolase class I"/>
    <property type="match status" value="1"/>
</dbReference>
<evidence type="ECO:0000256" key="2">
    <source>
        <dbReference type="ARBA" id="ARBA00004696"/>
    </source>
</evidence>
<evidence type="ECO:0000313" key="10">
    <source>
        <dbReference type="EMBL" id="EED88156.1"/>
    </source>
</evidence>
<dbReference type="Proteomes" id="UP000001449">
    <property type="component" value="Chromosome 17"/>
</dbReference>
<evidence type="ECO:0000259" key="9">
    <source>
        <dbReference type="Pfam" id="PF00218"/>
    </source>
</evidence>
<dbReference type="EC" id="4.1.1.48" evidence="3"/>
<comment type="pathway">
    <text evidence="2">Amino-acid biosynthesis; L-tryptophan biosynthesis; L-tryptophan from chorismate: step 4/5.</text>
</comment>
<keyword evidence="4" id="KW-0028">Amino-acid biosynthesis</keyword>
<evidence type="ECO:0000256" key="7">
    <source>
        <dbReference type="ARBA" id="ARBA00023141"/>
    </source>
</evidence>
<keyword evidence="6" id="KW-0822">Tryptophan biosynthesis</keyword>
<evidence type="ECO:0000256" key="8">
    <source>
        <dbReference type="ARBA" id="ARBA00023239"/>
    </source>
</evidence>
<dbReference type="InterPro" id="IPR013798">
    <property type="entry name" value="Indole-3-glycerol_P_synth_dom"/>
</dbReference>